<feature type="compositionally biased region" description="Acidic residues" evidence="3">
    <location>
        <begin position="34"/>
        <end position="46"/>
    </location>
</feature>
<keyword evidence="2" id="KW-0175">Coiled coil</keyword>
<feature type="signal peptide" evidence="4">
    <location>
        <begin position="1"/>
        <end position="29"/>
    </location>
</feature>
<dbReference type="Proteomes" id="UP001234178">
    <property type="component" value="Unassembled WGS sequence"/>
</dbReference>
<evidence type="ECO:0000259" key="5">
    <source>
        <dbReference type="SMART" id="SM00322"/>
    </source>
</evidence>
<evidence type="ECO:0000256" key="1">
    <source>
        <dbReference type="PROSITE-ProRule" id="PRU00117"/>
    </source>
</evidence>
<dbReference type="InterPro" id="IPR004087">
    <property type="entry name" value="KH_dom"/>
</dbReference>
<evidence type="ECO:0000256" key="3">
    <source>
        <dbReference type="SAM" id="MobiDB-lite"/>
    </source>
</evidence>
<dbReference type="Pfam" id="PF00013">
    <property type="entry name" value="KH_1"/>
    <property type="match status" value="1"/>
</dbReference>
<feature type="region of interest" description="Disordered" evidence="3">
    <location>
        <begin position="521"/>
        <end position="543"/>
    </location>
</feature>
<comment type="caution">
    <text evidence="6">The sequence shown here is derived from an EMBL/GenBank/DDBJ whole genome shotgun (WGS) entry which is preliminary data.</text>
</comment>
<accession>A0ABR0AMG4</accession>
<keyword evidence="4" id="KW-0732">Signal</keyword>
<evidence type="ECO:0000256" key="2">
    <source>
        <dbReference type="SAM" id="Coils"/>
    </source>
</evidence>
<evidence type="ECO:0000256" key="4">
    <source>
        <dbReference type="SAM" id="SignalP"/>
    </source>
</evidence>
<feature type="compositionally biased region" description="Basic and acidic residues" evidence="3">
    <location>
        <begin position="402"/>
        <end position="421"/>
    </location>
</feature>
<dbReference type="InterPro" id="IPR004088">
    <property type="entry name" value="KH_dom_type_1"/>
</dbReference>
<feature type="region of interest" description="Disordered" evidence="3">
    <location>
        <begin position="29"/>
        <end position="51"/>
    </location>
</feature>
<feature type="region of interest" description="Disordered" evidence="3">
    <location>
        <begin position="335"/>
        <end position="380"/>
    </location>
</feature>
<proteinExistence type="predicted"/>
<feature type="coiled-coil region" evidence="2">
    <location>
        <begin position="249"/>
        <end position="304"/>
    </location>
</feature>
<sequence length="709" mass="79741">MEYFPKYFVFLHWMMYLLDVLRIVTRTEPRTESTDTEAVDVSEENTEPTPVVTQNVDASQQTDDAFETQIQKAREEELMKRVSDLKDQLQTAHRVSGESRRKADKLAWDLGIFESKYHLDIAELTRKRSDEIIRKEIETMKFQDEYDNRIVDLELTNTQQMQRILELEMEQTSRRQQRDPVCDKPSGELKASVTKIESVQEHLSSIDVVTEHAKWTINHVLEQVKVEIASAASESSQPDDEKERMIEDTQTIKCEMETVKLELEDAKERLNKETQTFKCEMESVKETIAELEQCQNRLIAAESQMKTIAEGKDALLALKDAELTQLRKSAKQMLDAKMQTDDFPQLDATRRSREAQRKSRDVSCDTDDLASLPEAGKKDVGCGIDDVAPLAAAKEIQGASADEGKQSVDESERLTEFREVSSRKEKAKLQAEAAAKKEERAPEKDKTPAELVSIYETVMDAISPTQFPPLSGKRPPGQPAADVRPARQPAADVQPPVVFQSADYRYKQKPIEGYTVNLSEGQTSVHPPARPQGKAAPTAAPTVAPEKEKAATAKPAASFAIVSGEIPQLQSADKLVLLDIHVRNYGRIVGRGGENVRRLEETHGVMMTLVQNQNALQFYNLKISGGSPGKRRAAAQEVIEGLPVTIECSNVDLKQLRHLKMQSSETEFFVSVRRPISRDEKLQLSGRINDCRKAFDLLVNGRDPRPSPK</sequence>
<feature type="compositionally biased region" description="Basic and acidic residues" evidence="3">
    <location>
        <begin position="348"/>
        <end position="363"/>
    </location>
</feature>
<gene>
    <name evidence="6" type="ORF">OUZ56_015319</name>
</gene>
<protein>
    <recommendedName>
        <fullName evidence="5">K Homology domain-containing protein</fullName>
    </recommendedName>
</protein>
<name>A0ABR0AMG4_9CRUS</name>
<evidence type="ECO:0000313" key="6">
    <source>
        <dbReference type="EMBL" id="KAK4026312.1"/>
    </source>
</evidence>
<keyword evidence="7" id="KW-1185">Reference proteome</keyword>
<dbReference type="SUPFAM" id="SSF54791">
    <property type="entry name" value="Eukaryotic type KH-domain (KH-domain type I)"/>
    <property type="match status" value="1"/>
</dbReference>
<evidence type="ECO:0000313" key="7">
    <source>
        <dbReference type="Proteomes" id="UP001234178"/>
    </source>
</evidence>
<feature type="domain" description="K Homology" evidence="5">
    <location>
        <begin position="572"/>
        <end position="643"/>
    </location>
</feature>
<dbReference type="PROSITE" id="PS50084">
    <property type="entry name" value="KH_TYPE_1"/>
    <property type="match status" value="1"/>
</dbReference>
<dbReference type="CDD" id="cd00105">
    <property type="entry name" value="KH-I"/>
    <property type="match status" value="1"/>
</dbReference>
<feature type="region of interest" description="Disordered" evidence="3">
    <location>
        <begin position="396"/>
        <end position="421"/>
    </location>
</feature>
<feature type="chain" id="PRO_5045556107" description="K Homology domain-containing protein" evidence="4">
    <location>
        <begin position="30"/>
        <end position="709"/>
    </location>
</feature>
<dbReference type="EMBL" id="JAOYFB010000038">
    <property type="protein sequence ID" value="KAK4026312.1"/>
    <property type="molecule type" value="Genomic_DNA"/>
</dbReference>
<organism evidence="6 7">
    <name type="scientific">Daphnia magna</name>
    <dbReference type="NCBI Taxonomy" id="35525"/>
    <lineage>
        <taxon>Eukaryota</taxon>
        <taxon>Metazoa</taxon>
        <taxon>Ecdysozoa</taxon>
        <taxon>Arthropoda</taxon>
        <taxon>Crustacea</taxon>
        <taxon>Branchiopoda</taxon>
        <taxon>Diplostraca</taxon>
        <taxon>Cladocera</taxon>
        <taxon>Anomopoda</taxon>
        <taxon>Daphniidae</taxon>
        <taxon>Daphnia</taxon>
    </lineage>
</organism>
<keyword evidence="1" id="KW-0694">RNA-binding</keyword>
<dbReference type="InterPro" id="IPR036612">
    <property type="entry name" value="KH_dom_type_1_sf"/>
</dbReference>
<feature type="region of interest" description="Disordered" evidence="3">
    <location>
        <begin position="463"/>
        <end position="491"/>
    </location>
</feature>
<dbReference type="SMART" id="SM00322">
    <property type="entry name" value="KH"/>
    <property type="match status" value="1"/>
</dbReference>
<reference evidence="6 7" key="1">
    <citation type="journal article" date="2023" name="Nucleic Acids Res.">
        <title>The hologenome of Daphnia magna reveals possible DNA methylation and microbiome-mediated evolution of the host genome.</title>
        <authorList>
            <person name="Chaturvedi A."/>
            <person name="Li X."/>
            <person name="Dhandapani V."/>
            <person name="Marshall H."/>
            <person name="Kissane S."/>
            <person name="Cuenca-Cambronero M."/>
            <person name="Asole G."/>
            <person name="Calvet F."/>
            <person name="Ruiz-Romero M."/>
            <person name="Marangio P."/>
            <person name="Guigo R."/>
            <person name="Rago D."/>
            <person name="Mirbahai L."/>
            <person name="Eastwood N."/>
            <person name="Colbourne J.K."/>
            <person name="Zhou J."/>
            <person name="Mallon E."/>
            <person name="Orsini L."/>
        </authorList>
    </citation>
    <scope>NUCLEOTIDE SEQUENCE [LARGE SCALE GENOMIC DNA]</scope>
    <source>
        <strain evidence="6">LRV0_1</strain>
    </source>
</reference>